<reference evidence="3 4" key="1">
    <citation type="submission" date="2023-03" db="EMBL/GenBank/DDBJ databases">
        <title>WGS of Gossypium arboreum.</title>
        <authorList>
            <person name="Yu D."/>
        </authorList>
    </citation>
    <scope>NUCLEOTIDE SEQUENCE [LARGE SCALE GENOMIC DNA]</scope>
    <source>
        <tissue evidence="3">Leaf</tissue>
    </source>
</reference>
<sequence length="262" mass="30856">MEEQLQVAPSELEIIKQDFEKKSSELGKRIEQLEEEKMRLRLDVDVQRSEAENLKTDYKKLCLSIKTAGLGKTSKQWRQKIREEKTKADRWERRFREAQARNEDLEKSLSESRNERGELRARVAELEKSFLLYRSHNTTMELRANLSKVEEMKGKVEELEASLQSCEKRIKFFEASDERCKEQLHHAQDQPRFSRDMIESKREMMSQLSQLLMGRMDKGKGPMDNVGENNEDPQYPLGFTLTHVPTQPEINLQRPSVMIRPQ</sequence>
<feature type="coiled-coil region" evidence="1">
    <location>
        <begin position="16"/>
        <end position="50"/>
    </location>
</feature>
<feature type="coiled-coil region" evidence="1">
    <location>
        <begin position="74"/>
        <end position="176"/>
    </location>
</feature>
<dbReference type="PANTHER" id="PTHR48200:SF1">
    <property type="entry name" value="AMINOTRANSFERASE-LIKE PLANT MOBILE DOMAIN-CONTAINING PROTEIN"/>
    <property type="match status" value="1"/>
</dbReference>
<gene>
    <name evidence="3" type="ORF">PVK06_020299</name>
</gene>
<name>A0ABR0PM16_GOSAR</name>
<organism evidence="3 4">
    <name type="scientific">Gossypium arboreum</name>
    <name type="common">Tree cotton</name>
    <name type="synonym">Gossypium nanking</name>
    <dbReference type="NCBI Taxonomy" id="29729"/>
    <lineage>
        <taxon>Eukaryota</taxon>
        <taxon>Viridiplantae</taxon>
        <taxon>Streptophyta</taxon>
        <taxon>Embryophyta</taxon>
        <taxon>Tracheophyta</taxon>
        <taxon>Spermatophyta</taxon>
        <taxon>Magnoliopsida</taxon>
        <taxon>eudicotyledons</taxon>
        <taxon>Gunneridae</taxon>
        <taxon>Pentapetalae</taxon>
        <taxon>rosids</taxon>
        <taxon>malvids</taxon>
        <taxon>Malvales</taxon>
        <taxon>Malvaceae</taxon>
        <taxon>Malvoideae</taxon>
        <taxon>Gossypium</taxon>
    </lineage>
</organism>
<feature type="region of interest" description="Disordered" evidence="2">
    <location>
        <begin position="217"/>
        <end position="262"/>
    </location>
</feature>
<keyword evidence="1" id="KW-0175">Coiled coil</keyword>
<evidence type="ECO:0000256" key="1">
    <source>
        <dbReference type="SAM" id="Coils"/>
    </source>
</evidence>
<dbReference type="Proteomes" id="UP001358586">
    <property type="component" value="Chromosome 6"/>
</dbReference>
<proteinExistence type="predicted"/>
<dbReference type="EMBL" id="JARKNE010000006">
    <property type="protein sequence ID" value="KAK5825462.1"/>
    <property type="molecule type" value="Genomic_DNA"/>
</dbReference>
<dbReference type="Gene3D" id="1.10.287.1490">
    <property type="match status" value="1"/>
</dbReference>
<evidence type="ECO:0000313" key="3">
    <source>
        <dbReference type="EMBL" id="KAK5825462.1"/>
    </source>
</evidence>
<evidence type="ECO:0000256" key="2">
    <source>
        <dbReference type="SAM" id="MobiDB-lite"/>
    </source>
</evidence>
<protein>
    <submittedName>
        <fullName evidence="3">Uncharacterized protein</fullName>
    </submittedName>
</protein>
<dbReference type="PANTHER" id="PTHR48200">
    <property type="entry name" value="PROTEIN, PUTATIVE-RELATED"/>
    <property type="match status" value="1"/>
</dbReference>
<keyword evidence="4" id="KW-1185">Reference proteome</keyword>
<comment type="caution">
    <text evidence="3">The sequence shown here is derived from an EMBL/GenBank/DDBJ whole genome shotgun (WGS) entry which is preliminary data.</text>
</comment>
<accession>A0ABR0PM16</accession>
<feature type="compositionally biased region" description="Polar residues" evidence="2">
    <location>
        <begin position="243"/>
        <end position="254"/>
    </location>
</feature>
<evidence type="ECO:0000313" key="4">
    <source>
        <dbReference type="Proteomes" id="UP001358586"/>
    </source>
</evidence>